<dbReference type="EMBL" id="JBBPHU010000001">
    <property type="protein sequence ID" value="KAK7523996.1"/>
    <property type="molecule type" value="Genomic_DNA"/>
</dbReference>
<sequence length="371" mass="41616">MAPRPPSADLKLHLSDYIRLSWILCIVVIKTMLALLAVPFTTKKAPGLTRHLMYTALRAFTAHADSRLEQGLVPGTDESYADYCRIFKCKQRFEILEDGTRAYWMGSKTARNVMLYLHGGGYAFPISNLHFKFLHYLIDDVNEKDTDALSILVLHYDTTPFGTYPRQLAQSAALLNYVRKNLGIPANRLFVSGDSAGGNLVMSLLSHLMHPHPDHSVPTVELDKGEKLKGAALICPMTSFDLGADSFQRNKTLDVIDGRAGLRWVNAYLGGKPHDPYNEPACTPEGWWKNLANVCRDVYHLIGGNEVMLDHEVLCYKKIEKEWAGDGEIRVEIIPGEGHVACATDLQGGYDKEDIKTYTAVRDWFKMEVQT</sequence>
<dbReference type="GO" id="GO:0016787">
    <property type="term" value="F:hydrolase activity"/>
    <property type="evidence" value="ECO:0007669"/>
    <property type="project" value="UniProtKB-KW"/>
</dbReference>
<keyword evidence="7" id="KW-1185">Reference proteome</keyword>
<dbReference type="PROSITE" id="PS01174">
    <property type="entry name" value="LIPASE_GDXG_SER"/>
    <property type="match status" value="1"/>
</dbReference>
<dbReference type="SUPFAM" id="SSF53474">
    <property type="entry name" value="alpha/beta-Hydrolases"/>
    <property type="match status" value="1"/>
</dbReference>
<dbReference type="Proteomes" id="UP001363622">
    <property type="component" value="Unassembled WGS sequence"/>
</dbReference>
<dbReference type="InterPro" id="IPR033140">
    <property type="entry name" value="Lipase_GDXG_put_SER_AS"/>
</dbReference>
<gene>
    <name evidence="6" type="ORF">IWZ03DRAFT_356305</name>
</gene>
<organism evidence="6 7">
    <name type="scientific">Phyllosticta citriasiana</name>
    <dbReference type="NCBI Taxonomy" id="595635"/>
    <lineage>
        <taxon>Eukaryota</taxon>
        <taxon>Fungi</taxon>
        <taxon>Dikarya</taxon>
        <taxon>Ascomycota</taxon>
        <taxon>Pezizomycotina</taxon>
        <taxon>Dothideomycetes</taxon>
        <taxon>Dothideomycetes incertae sedis</taxon>
        <taxon>Botryosphaeriales</taxon>
        <taxon>Phyllostictaceae</taxon>
        <taxon>Phyllosticta</taxon>
    </lineage>
</organism>
<accession>A0ABR1L090</accession>
<evidence type="ECO:0000256" key="4">
    <source>
        <dbReference type="SAM" id="Phobius"/>
    </source>
</evidence>
<keyword evidence="4" id="KW-0472">Membrane</keyword>
<dbReference type="InterPro" id="IPR029058">
    <property type="entry name" value="AB_hydrolase_fold"/>
</dbReference>
<evidence type="ECO:0000313" key="6">
    <source>
        <dbReference type="EMBL" id="KAK7523996.1"/>
    </source>
</evidence>
<comment type="caution">
    <text evidence="6">The sequence shown here is derived from an EMBL/GenBank/DDBJ whole genome shotgun (WGS) entry which is preliminary data.</text>
</comment>
<evidence type="ECO:0000313" key="7">
    <source>
        <dbReference type="Proteomes" id="UP001363622"/>
    </source>
</evidence>
<dbReference type="InterPro" id="IPR050300">
    <property type="entry name" value="GDXG_lipolytic_enzyme"/>
</dbReference>
<dbReference type="PANTHER" id="PTHR48081:SF31">
    <property type="entry name" value="STERYL ACETYL HYDROLASE MUG81-RELATED"/>
    <property type="match status" value="1"/>
</dbReference>
<keyword evidence="2 6" id="KW-0378">Hydrolase</keyword>
<proteinExistence type="inferred from homology"/>
<keyword evidence="4" id="KW-1133">Transmembrane helix</keyword>
<evidence type="ECO:0000256" key="2">
    <source>
        <dbReference type="ARBA" id="ARBA00022801"/>
    </source>
</evidence>
<evidence type="ECO:0000256" key="1">
    <source>
        <dbReference type="ARBA" id="ARBA00010515"/>
    </source>
</evidence>
<name>A0ABR1L090_9PEZI</name>
<comment type="similarity">
    <text evidence="1">Belongs to the 'GDXG' lipolytic enzyme family.</text>
</comment>
<feature type="active site" evidence="3">
    <location>
        <position position="195"/>
    </location>
</feature>
<dbReference type="InterPro" id="IPR013094">
    <property type="entry name" value="AB_hydrolase_3"/>
</dbReference>
<dbReference type="Gene3D" id="3.40.50.1820">
    <property type="entry name" value="alpha/beta hydrolase"/>
    <property type="match status" value="1"/>
</dbReference>
<feature type="transmembrane region" description="Helical" evidence="4">
    <location>
        <begin position="20"/>
        <end position="40"/>
    </location>
</feature>
<dbReference type="PANTHER" id="PTHR48081">
    <property type="entry name" value="AB HYDROLASE SUPERFAMILY PROTEIN C4A8.06C"/>
    <property type="match status" value="1"/>
</dbReference>
<evidence type="ECO:0000259" key="5">
    <source>
        <dbReference type="Pfam" id="PF07859"/>
    </source>
</evidence>
<dbReference type="Pfam" id="PF07859">
    <property type="entry name" value="Abhydrolase_3"/>
    <property type="match status" value="1"/>
</dbReference>
<evidence type="ECO:0000256" key="3">
    <source>
        <dbReference type="PROSITE-ProRule" id="PRU10038"/>
    </source>
</evidence>
<reference evidence="6 7" key="1">
    <citation type="submission" date="2024-04" db="EMBL/GenBank/DDBJ databases">
        <title>Phyllosticta paracitricarpa is synonymous to the EU quarantine fungus P. citricarpa based on phylogenomic analyses.</title>
        <authorList>
            <consortium name="Lawrence Berkeley National Laboratory"/>
            <person name="Van Ingen-Buijs V.A."/>
            <person name="Van Westerhoven A.C."/>
            <person name="Haridas S."/>
            <person name="Skiadas P."/>
            <person name="Martin F."/>
            <person name="Groenewald J.Z."/>
            <person name="Crous P.W."/>
            <person name="Seidl M.F."/>
        </authorList>
    </citation>
    <scope>NUCLEOTIDE SEQUENCE [LARGE SCALE GENOMIC DNA]</scope>
    <source>
        <strain evidence="6 7">CBS 123371</strain>
    </source>
</reference>
<protein>
    <submittedName>
        <fullName evidence="6">Alpha/Beta hydrolase protein</fullName>
    </submittedName>
</protein>
<feature type="domain" description="Alpha/beta hydrolase fold-3" evidence="5">
    <location>
        <begin position="114"/>
        <end position="340"/>
    </location>
</feature>
<keyword evidence="4" id="KW-0812">Transmembrane</keyword>